<gene>
    <name evidence="2" type="ORF">H310_07892</name>
</gene>
<dbReference type="eggNOG" id="ENOG502S3A2">
    <property type="taxonomic scope" value="Eukaryota"/>
</dbReference>
<dbReference type="RefSeq" id="XP_008871630.1">
    <property type="nucleotide sequence ID" value="XM_008873408.1"/>
</dbReference>
<organism evidence="2">
    <name type="scientific">Aphanomyces invadans</name>
    <dbReference type="NCBI Taxonomy" id="157072"/>
    <lineage>
        <taxon>Eukaryota</taxon>
        <taxon>Sar</taxon>
        <taxon>Stramenopiles</taxon>
        <taxon>Oomycota</taxon>
        <taxon>Saprolegniomycetes</taxon>
        <taxon>Saprolegniales</taxon>
        <taxon>Verrucalvaceae</taxon>
        <taxon>Aphanomyces</taxon>
    </lineage>
</organism>
<dbReference type="GeneID" id="20084942"/>
<dbReference type="VEuPathDB" id="FungiDB:H310_07892"/>
<dbReference type="AlphaFoldDB" id="A0A024U0W6"/>
<accession>A0A024U0W6</accession>
<sequence length="251" mass="27813">MMLRGVRRVCHRCKAPVRRLSAKADKVTDEKKPVSMFLAKEDTLTTRIMGSDWADRRGQPVSFSMKLYWSIFGLFILNGVYAQYTGKDEFELYHEVRSTIKTALFGKLETNEHVFVSETESSKSDAIAAAAAMTIDATTEVQAEVPITKPSAESAGGEDLPPVIAATGPMAAQKAASPLFGTLSRTGPSRPRPVLSKEKLTFELNALREQEAQNRRELRTGSLRNLDVVAAEIQEIQRLKGELKRRIKAMA</sequence>
<evidence type="ECO:0000256" key="1">
    <source>
        <dbReference type="SAM" id="Coils"/>
    </source>
</evidence>
<feature type="coiled-coil region" evidence="1">
    <location>
        <begin position="197"/>
        <end position="246"/>
    </location>
</feature>
<proteinExistence type="predicted"/>
<evidence type="ECO:0000313" key="2">
    <source>
        <dbReference type="EMBL" id="ETV99854.1"/>
    </source>
</evidence>
<dbReference type="EMBL" id="KI913966">
    <property type="protein sequence ID" value="ETV99854.1"/>
    <property type="molecule type" value="Genomic_DNA"/>
</dbReference>
<reference evidence="2" key="1">
    <citation type="submission" date="2013-12" db="EMBL/GenBank/DDBJ databases">
        <title>The Genome Sequence of Aphanomyces invadans NJM9701.</title>
        <authorList>
            <consortium name="The Broad Institute Genomics Platform"/>
            <person name="Russ C."/>
            <person name="Tyler B."/>
            <person name="van West P."/>
            <person name="Dieguez-Uribeondo J."/>
            <person name="Young S.K."/>
            <person name="Zeng Q."/>
            <person name="Gargeya S."/>
            <person name="Fitzgerald M."/>
            <person name="Abouelleil A."/>
            <person name="Alvarado L."/>
            <person name="Chapman S.B."/>
            <person name="Gainer-Dewar J."/>
            <person name="Goldberg J."/>
            <person name="Griggs A."/>
            <person name="Gujja S."/>
            <person name="Hansen M."/>
            <person name="Howarth C."/>
            <person name="Imamovic A."/>
            <person name="Ireland A."/>
            <person name="Larimer J."/>
            <person name="McCowan C."/>
            <person name="Murphy C."/>
            <person name="Pearson M."/>
            <person name="Poon T.W."/>
            <person name="Priest M."/>
            <person name="Roberts A."/>
            <person name="Saif S."/>
            <person name="Shea T."/>
            <person name="Sykes S."/>
            <person name="Wortman J."/>
            <person name="Nusbaum C."/>
            <person name="Birren B."/>
        </authorList>
    </citation>
    <scope>NUCLEOTIDE SEQUENCE [LARGE SCALE GENOMIC DNA]</scope>
    <source>
        <strain evidence="2">NJM9701</strain>
    </source>
</reference>
<keyword evidence="1" id="KW-0175">Coiled coil</keyword>
<protein>
    <submittedName>
        <fullName evidence="2">Uncharacterized protein</fullName>
    </submittedName>
</protein>
<name>A0A024U0W6_9STRA</name>
<dbReference type="OrthoDB" id="68593at2759"/>